<comment type="caution">
    <text evidence="14">The sequence shown here is derived from an EMBL/GenBank/DDBJ whole genome shotgun (WGS) entry which is preliminary data.</text>
</comment>
<evidence type="ECO:0000256" key="12">
    <source>
        <dbReference type="ARBA" id="ARBA00023264"/>
    </source>
</evidence>
<dbReference type="Gene3D" id="2.60.200.40">
    <property type="match status" value="1"/>
</dbReference>
<dbReference type="PROSITE" id="PS50146">
    <property type="entry name" value="DAGK"/>
    <property type="match status" value="1"/>
</dbReference>
<organism evidence="14 15">
    <name type="scientific">Domibacillus antri</name>
    <dbReference type="NCBI Taxonomy" id="1714264"/>
    <lineage>
        <taxon>Bacteria</taxon>
        <taxon>Bacillati</taxon>
        <taxon>Bacillota</taxon>
        <taxon>Bacilli</taxon>
        <taxon>Bacillales</taxon>
        <taxon>Bacillaceae</taxon>
        <taxon>Domibacillus</taxon>
    </lineage>
</organism>
<evidence type="ECO:0000256" key="10">
    <source>
        <dbReference type="ARBA" id="ARBA00023098"/>
    </source>
</evidence>
<dbReference type="PANTHER" id="PTHR12358:SF106">
    <property type="entry name" value="LIPID KINASE YEGS"/>
    <property type="match status" value="1"/>
</dbReference>
<reference evidence="14 15" key="1">
    <citation type="submission" date="2016-12" db="EMBL/GenBank/DDBJ databases">
        <title>Domibacillus antri genome sequencing.</title>
        <authorList>
            <person name="Verma A."/>
            <person name="Krishnamurthi S."/>
        </authorList>
    </citation>
    <scope>NUCLEOTIDE SEQUENCE [LARGE SCALE GENOMIC DNA]</scope>
    <source>
        <strain evidence="14 15">XD80</strain>
    </source>
</reference>
<evidence type="ECO:0000259" key="13">
    <source>
        <dbReference type="PROSITE" id="PS50146"/>
    </source>
</evidence>
<dbReference type="InterPro" id="IPR005218">
    <property type="entry name" value="Diacylglycerol/lipid_kinase"/>
</dbReference>
<evidence type="ECO:0000313" key="15">
    <source>
        <dbReference type="Proteomes" id="UP000185568"/>
    </source>
</evidence>
<dbReference type="InterPro" id="IPR045540">
    <property type="entry name" value="YegS/DAGK_C"/>
</dbReference>
<dbReference type="STRING" id="1714264.BTO30_11645"/>
<feature type="domain" description="DAGKc" evidence="13">
    <location>
        <begin position="1"/>
        <end position="130"/>
    </location>
</feature>
<accession>A0A1Q8Q406</accession>
<keyword evidence="3" id="KW-0444">Lipid biosynthesis</keyword>
<comment type="similarity">
    <text evidence="2">Belongs to the diacylglycerol/lipid kinase family.</text>
</comment>
<keyword evidence="12" id="KW-1208">Phospholipid metabolism</keyword>
<dbReference type="SMART" id="SM00046">
    <property type="entry name" value="DAGKc"/>
    <property type="match status" value="1"/>
</dbReference>
<evidence type="ECO:0000256" key="6">
    <source>
        <dbReference type="ARBA" id="ARBA00022741"/>
    </source>
</evidence>
<dbReference type="GO" id="GO:0004143">
    <property type="term" value="F:ATP-dependent diacylglycerol kinase activity"/>
    <property type="evidence" value="ECO:0007669"/>
    <property type="project" value="TreeGrafter"/>
</dbReference>
<evidence type="ECO:0000256" key="5">
    <source>
        <dbReference type="ARBA" id="ARBA00022723"/>
    </source>
</evidence>
<keyword evidence="15" id="KW-1185">Reference proteome</keyword>
<evidence type="ECO:0000256" key="8">
    <source>
        <dbReference type="ARBA" id="ARBA00022840"/>
    </source>
</evidence>
<dbReference type="GO" id="GO:0005524">
    <property type="term" value="F:ATP binding"/>
    <property type="evidence" value="ECO:0007669"/>
    <property type="project" value="UniProtKB-KW"/>
</dbReference>
<comment type="cofactor">
    <cofactor evidence="1">
        <name>Mg(2+)</name>
        <dbReference type="ChEBI" id="CHEBI:18420"/>
    </cofactor>
</comment>
<keyword evidence="4" id="KW-0808">Transferase</keyword>
<dbReference type="Gene3D" id="3.40.50.10330">
    <property type="entry name" value="Probable inorganic polyphosphate/atp-NAD kinase, domain 1"/>
    <property type="match status" value="1"/>
</dbReference>
<dbReference type="Pfam" id="PF19279">
    <property type="entry name" value="YegS_C"/>
    <property type="match status" value="1"/>
</dbReference>
<evidence type="ECO:0000256" key="3">
    <source>
        <dbReference type="ARBA" id="ARBA00022516"/>
    </source>
</evidence>
<keyword evidence="6" id="KW-0547">Nucleotide-binding</keyword>
<dbReference type="InterPro" id="IPR050187">
    <property type="entry name" value="Lipid_Phosphate_FormReg"/>
</dbReference>
<sequence>MKKAMIIANPSSGKEQAEQYMDRIKQQLERSGFDVETRVTEGEGDAVRFAKDACDAKFEAVVAMGGDGTMNETVNGFAEQPYRPAMGVVPLGTVNDFARALNVPLEPEKAIEVLGGRTKPADIGKINDRYFLNILALGGIAEAAGEVTSEQKTSMGVLAYMMEGLKTLTDKTPFTITVEADSGAYEEESLIFLAALTNSVAGFEKLAPDAEIADGHFHCFIVKDVALPKLLRIGAALLKGDLQDDPDVIYFTSKELRINSSFHLKANVDGDMGDAVPIDLKVLPGHLNIYTP</sequence>
<evidence type="ECO:0000256" key="2">
    <source>
        <dbReference type="ARBA" id="ARBA00005983"/>
    </source>
</evidence>
<keyword evidence="11" id="KW-0594">Phospholipid biosynthesis</keyword>
<dbReference type="NCBIfam" id="TIGR00147">
    <property type="entry name" value="YegS/Rv2252/BmrU family lipid kinase"/>
    <property type="match status" value="1"/>
</dbReference>
<evidence type="ECO:0000313" key="14">
    <source>
        <dbReference type="EMBL" id="OLN22070.1"/>
    </source>
</evidence>
<keyword evidence="8" id="KW-0067">ATP-binding</keyword>
<dbReference type="PANTHER" id="PTHR12358">
    <property type="entry name" value="SPHINGOSINE KINASE"/>
    <property type="match status" value="1"/>
</dbReference>
<evidence type="ECO:0000256" key="1">
    <source>
        <dbReference type="ARBA" id="ARBA00001946"/>
    </source>
</evidence>
<name>A0A1Q8Q406_9BACI</name>
<evidence type="ECO:0000256" key="11">
    <source>
        <dbReference type="ARBA" id="ARBA00023209"/>
    </source>
</evidence>
<protein>
    <submittedName>
        <fullName evidence="14">Sphingosine kinase</fullName>
    </submittedName>
</protein>
<dbReference type="OrthoDB" id="142078at2"/>
<keyword evidence="5" id="KW-0479">Metal-binding</keyword>
<dbReference type="GO" id="GO:0046872">
    <property type="term" value="F:metal ion binding"/>
    <property type="evidence" value="ECO:0007669"/>
    <property type="project" value="UniProtKB-KW"/>
</dbReference>
<dbReference type="InterPro" id="IPR001206">
    <property type="entry name" value="Diacylglycerol_kinase_cat_dom"/>
</dbReference>
<evidence type="ECO:0000256" key="9">
    <source>
        <dbReference type="ARBA" id="ARBA00022842"/>
    </source>
</evidence>
<dbReference type="EMBL" id="MSDU01000025">
    <property type="protein sequence ID" value="OLN22070.1"/>
    <property type="molecule type" value="Genomic_DNA"/>
</dbReference>
<evidence type="ECO:0000256" key="4">
    <source>
        <dbReference type="ARBA" id="ARBA00022679"/>
    </source>
</evidence>
<keyword evidence="7 14" id="KW-0418">Kinase</keyword>
<dbReference type="Proteomes" id="UP000185568">
    <property type="component" value="Unassembled WGS sequence"/>
</dbReference>
<dbReference type="GO" id="GO:0005886">
    <property type="term" value="C:plasma membrane"/>
    <property type="evidence" value="ECO:0007669"/>
    <property type="project" value="TreeGrafter"/>
</dbReference>
<evidence type="ECO:0000256" key="7">
    <source>
        <dbReference type="ARBA" id="ARBA00022777"/>
    </source>
</evidence>
<dbReference type="AlphaFoldDB" id="A0A1Q8Q406"/>
<dbReference type="InterPro" id="IPR016064">
    <property type="entry name" value="NAD/diacylglycerol_kinase_sf"/>
</dbReference>
<gene>
    <name evidence="14" type="ORF">BTO30_11645</name>
</gene>
<keyword evidence="9" id="KW-0460">Magnesium</keyword>
<dbReference type="SUPFAM" id="SSF111331">
    <property type="entry name" value="NAD kinase/diacylglycerol kinase-like"/>
    <property type="match status" value="1"/>
</dbReference>
<dbReference type="InterPro" id="IPR017438">
    <property type="entry name" value="ATP-NAD_kinase_N"/>
</dbReference>
<dbReference type="Pfam" id="PF00781">
    <property type="entry name" value="DAGK_cat"/>
    <property type="match status" value="1"/>
</dbReference>
<keyword evidence="10" id="KW-0443">Lipid metabolism</keyword>
<proteinExistence type="inferred from homology"/>
<dbReference type="GO" id="GO:0008654">
    <property type="term" value="P:phospholipid biosynthetic process"/>
    <property type="evidence" value="ECO:0007669"/>
    <property type="project" value="UniProtKB-KW"/>
</dbReference>